<dbReference type="RefSeq" id="WP_316965839.1">
    <property type="nucleotide sequence ID" value="NZ_JARFPK010000007.1"/>
</dbReference>
<dbReference type="PANTHER" id="PTHR33055:SF13">
    <property type="entry name" value="TRANSPOSASE"/>
    <property type="match status" value="1"/>
</dbReference>
<organism evidence="2 3">
    <name type="scientific">Candidatus Methanocrinis natronophilus</name>
    <dbReference type="NCBI Taxonomy" id="3033396"/>
    <lineage>
        <taxon>Archaea</taxon>
        <taxon>Methanobacteriati</taxon>
        <taxon>Methanobacteriota</taxon>
        <taxon>Stenosarchaea group</taxon>
        <taxon>Methanomicrobia</taxon>
        <taxon>Methanotrichales</taxon>
        <taxon>Methanotrichaceae</taxon>
        <taxon>Methanocrinis</taxon>
    </lineage>
</organism>
<comment type="caution">
    <text evidence="2">The sequence shown here is derived from an EMBL/GenBank/DDBJ whole genome shotgun (WGS) entry which is preliminary data.</text>
</comment>
<evidence type="ECO:0000259" key="1">
    <source>
        <dbReference type="Pfam" id="PF02371"/>
    </source>
</evidence>
<proteinExistence type="predicted"/>
<dbReference type="PANTHER" id="PTHR33055">
    <property type="entry name" value="TRANSPOSASE FOR INSERTION SEQUENCE ELEMENT IS1111A"/>
    <property type="match status" value="1"/>
</dbReference>
<evidence type="ECO:0000313" key="3">
    <source>
        <dbReference type="Proteomes" id="UP001220010"/>
    </source>
</evidence>
<keyword evidence="3" id="KW-1185">Reference proteome</keyword>
<gene>
    <name evidence="2" type="ORF">P0O15_02660</name>
</gene>
<dbReference type="InterPro" id="IPR003346">
    <property type="entry name" value="Transposase_20"/>
</dbReference>
<accession>A0ABT5X5W9</accession>
<feature type="domain" description="Transposase IS116/IS110/IS902 C-terminal" evidence="1">
    <location>
        <begin position="48"/>
        <end position="84"/>
    </location>
</feature>
<dbReference type="InterPro" id="IPR047650">
    <property type="entry name" value="Transpos_IS110"/>
</dbReference>
<sequence length="89" mass="9657">MASLSPIQIYLIGQLLYSVDFLTSQIALIDQQILVLVHRRNEDLKIAISIPGMGLVSASTIIAEIGDFNDFTTGDQLASYCGIEVEDAV</sequence>
<dbReference type="EMBL" id="JARFPK010000007">
    <property type="protein sequence ID" value="MDF0590079.1"/>
    <property type="molecule type" value="Genomic_DNA"/>
</dbReference>
<protein>
    <submittedName>
        <fullName evidence="2">Transposase</fullName>
    </submittedName>
</protein>
<dbReference type="Proteomes" id="UP001220010">
    <property type="component" value="Unassembled WGS sequence"/>
</dbReference>
<reference evidence="2 3" key="1">
    <citation type="submission" date="2023-03" db="EMBL/GenBank/DDBJ databases">
        <title>WGS of Methanotrichaceae archaeon Mx.</title>
        <authorList>
            <person name="Sorokin D.Y."/>
            <person name="Merkel A.Y."/>
        </authorList>
    </citation>
    <scope>NUCLEOTIDE SEQUENCE [LARGE SCALE GENOMIC DNA]</scope>
    <source>
        <strain evidence="2 3">Mx</strain>
    </source>
</reference>
<evidence type="ECO:0000313" key="2">
    <source>
        <dbReference type="EMBL" id="MDF0590079.1"/>
    </source>
</evidence>
<dbReference type="Pfam" id="PF02371">
    <property type="entry name" value="Transposase_20"/>
    <property type="match status" value="1"/>
</dbReference>
<name>A0ABT5X5W9_9EURY</name>